<dbReference type="OrthoDB" id="309640at2759"/>
<reference evidence="1" key="1">
    <citation type="submission" date="2020-01" db="EMBL/GenBank/DDBJ databases">
        <authorList>
            <consortium name="DOE Joint Genome Institute"/>
            <person name="Haridas S."/>
            <person name="Albert R."/>
            <person name="Binder M."/>
            <person name="Bloem J."/>
            <person name="Labutti K."/>
            <person name="Salamov A."/>
            <person name="Andreopoulos B."/>
            <person name="Baker S.E."/>
            <person name="Barry K."/>
            <person name="Bills G."/>
            <person name="Bluhm B.H."/>
            <person name="Cannon C."/>
            <person name="Castanera R."/>
            <person name="Culley D.E."/>
            <person name="Daum C."/>
            <person name="Ezra D."/>
            <person name="Gonzalez J.B."/>
            <person name="Henrissat B."/>
            <person name="Kuo A."/>
            <person name="Liang C."/>
            <person name="Lipzen A."/>
            <person name="Lutzoni F."/>
            <person name="Magnuson J."/>
            <person name="Mondo S."/>
            <person name="Nolan M."/>
            <person name="Ohm R."/>
            <person name="Pangilinan J."/>
            <person name="Park H.-J."/>
            <person name="Ramirez L."/>
            <person name="Alfaro M."/>
            <person name="Sun H."/>
            <person name="Tritt A."/>
            <person name="Yoshinaga Y."/>
            <person name="Zwiers L.-H."/>
            <person name="Turgeon B.G."/>
            <person name="Goodwin S.B."/>
            <person name="Spatafora J.W."/>
            <person name="Crous P.W."/>
            <person name="Grigoriev I.V."/>
        </authorList>
    </citation>
    <scope>NUCLEOTIDE SEQUENCE</scope>
    <source>
        <strain evidence="1">IPT5</strain>
    </source>
</reference>
<accession>A0A6A7BFK5</accession>
<dbReference type="SUPFAM" id="SSF55298">
    <property type="entry name" value="YjgF-like"/>
    <property type="match status" value="1"/>
</dbReference>
<protein>
    <submittedName>
        <fullName evidence="1">Uncharacterized protein</fullName>
    </submittedName>
</protein>
<feature type="non-terminal residue" evidence="1">
    <location>
        <position position="1"/>
    </location>
</feature>
<dbReference type="Proteomes" id="UP000799423">
    <property type="component" value="Unassembled WGS sequence"/>
</dbReference>
<dbReference type="AlphaFoldDB" id="A0A6A7BFK5"/>
<evidence type="ECO:0000313" key="2">
    <source>
        <dbReference type="Proteomes" id="UP000799423"/>
    </source>
</evidence>
<dbReference type="EMBL" id="MU006293">
    <property type="protein sequence ID" value="KAF2854190.1"/>
    <property type="molecule type" value="Genomic_DNA"/>
</dbReference>
<dbReference type="InterPro" id="IPR006175">
    <property type="entry name" value="YjgF/YER057c/UK114"/>
</dbReference>
<evidence type="ECO:0000313" key="1">
    <source>
        <dbReference type="EMBL" id="KAF2854190.1"/>
    </source>
</evidence>
<dbReference type="Pfam" id="PF01042">
    <property type="entry name" value="Ribonuc_L-PSP"/>
    <property type="match status" value="1"/>
</dbReference>
<proteinExistence type="predicted"/>
<keyword evidence="2" id="KW-1185">Reference proteome</keyword>
<dbReference type="Gene3D" id="3.30.1330.40">
    <property type="entry name" value="RutC-like"/>
    <property type="match status" value="1"/>
</dbReference>
<organism evidence="1 2">
    <name type="scientific">Plenodomus tracheiphilus IPT5</name>
    <dbReference type="NCBI Taxonomy" id="1408161"/>
    <lineage>
        <taxon>Eukaryota</taxon>
        <taxon>Fungi</taxon>
        <taxon>Dikarya</taxon>
        <taxon>Ascomycota</taxon>
        <taxon>Pezizomycotina</taxon>
        <taxon>Dothideomycetes</taxon>
        <taxon>Pleosporomycetidae</taxon>
        <taxon>Pleosporales</taxon>
        <taxon>Pleosporineae</taxon>
        <taxon>Leptosphaeriaceae</taxon>
        <taxon>Plenodomus</taxon>
    </lineage>
</organism>
<sequence>YFDYAGFGERSKQNLNYSQAVRIEYKIGISGQGGWDRISEAFPADLSTEIDQAFDNVEHTRQYAGETSLEQIYKLLYITDSVETCYEPIARNMKGRLRFKNHGPLLTVVQVKALYSVMRMEFEAEAYLG</sequence>
<dbReference type="InterPro" id="IPR035959">
    <property type="entry name" value="RutC-like_sf"/>
</dbReference>
<name>A0A6A7BFK5_9PLEO</name>
<gene>
    <name evidence="1" type="ORF">T440DRAFT_388133</name>
</gene>